<dbReference type="InterPro" id="IPR012932">
    <property type="entry name" value="VKOR"/>
</dbReference>
<keyword evidence="8" id="KW-0560">Oxidoreductase</keyword>
<dbReference type="AlphaFoldDB" id="A0A7J6RD24"/>
<feature type="non-terminal residue" evidence="14">
    <location>
        <position position="401"/>
    </location>
</feature>
<sequence>YICLSRDNSALWRRYLETGTHRVRPQAGTTCTKALSVEPSNFRLVVAVLARSDWRYRKGKIAKFLEGGEAIRRFYPTGCRKDTLLRVDPVCLKEFSAKQRTQSSSHRRLAFSKGSCGVASANASILTRLVVRGDEGSLRRTLKRTGTQLSTRDRIFMVLDEASGPMLVEWASPSGDTALHVASRYGHLALAERVMACLNNEDTAEAFANRRNLLGETAAHVALDCNQAPIAMMLVDKRYGMLYRVILLSFAAVGGIGVAVYSLYVEAMIHAFPGYHAACDISSWSSCSKVFTSSYSRILVHWGIANPGGYLDLSLPHLAIPYFVFILSYPRMRRSGLRARQVYLVVGSLAVIFNIYLAMVLKFVLREFCVVCFANYILNAVVFICLVIDTRSACGPKVKKV</sequence>
<dbReference type="GO" id="GO:0047057">
    <property type="term" value="F:vitamin-K-epoxide reductase (warfarin-sensitive) activity"/>
    <property type="evidence" value="ECO:0007669"/>
    <property type="project" value="UniProtKB-EC"/>
</dbReference>
<dbReference type="EC" id="1.17.4.4" evidence="3"/>
<evidence type="ECO:0000256" key="4">
    <source>
        <dbReference type="ARBA" id="ARBA00022692"/>
    </source>
</evidence>
<dbReference type="EMBL" id="JABANM010023408">
    <property type="protein sequence ID" value="KAF4717936.1"/>
    <property type="molecule type" value="Genomic_DNA"/>
</dbReference>
<evidence type="ECO:0000313" key="15">
    <source>
        <dbReference type="Proteomes" id="UP000574390"/>
    </source>
</evidence>
<dbReference type="GO" id="GO:0005789">
    <property type="term" value="C:endoplasmic reticulum membrane"/>
    <property type="evidence" value="ECO:0007669"/>
    <property type="project" value="UniProtKB-SubCell"/>
</dbReference>
<keyword evidence="7 12" id="KW-1133">Transmembrane helix</keyword>
<dbReference type="Gene3D" id="1.25.40.20">
    <property type="entry name" value="Ankyrin repeat-containing domain"/>
    <property type="match status" value="1"/>
</dbReference>
<evidence type="ECO:0000256" key="8">
    <source>
        <dbReference type="ARBA" id="ARBA00023002"/>
    </source>
</evidence>
<keyword evidence="10" id="KW-1015">Disulfide bond</keyword>
<dbReference type="Pfam" id="PF07884">
    <property type="entry name" value="VKOR"/>
    <property type="match status" value="1"/>
</dbReference>
<feature type="domain" description="Vitamin K epoxide reductase" evidence="13">
    <location>
        <begin position="240"/>
        <end position="390"/>
    </location>
</feature>
<evidence type="ECO:0000256" key="10">
    <source>
        <dbReference type="ARBA" id="ARBA00023157"/>
    </source>
</evidence>
<name>A0A7J6RD24_PEROL</name>
<evidence type="ECO:0000256" key="7">
    <source>
        <dbReference type="ARBA" id="ARBA00022989"/>
    </source>
</evidence>
<evidence type="ECO:0000256" key="5">
    <source>
        <dbReference type="ARBA" id="ARBA00022719"/>
    </source>
</evidence>
<dbReference type="PANTHER" id="PTHR14519">
    <property type="entry name" value="VITAMIN K EPOXIDE REDUCTASE COMPLEX, SUBUNIT 1"/>
    <property type="match status" value="1"/>
</dbReference>
<dbReference type="Gene3D" id="1.20.1440.130">
    <property type="entry name" value="VKOR domain"/>
    <property type="match status" value="1"/>
</dbReference>
<feature type="transmembrane region" description="Helical" evidence="12">
    <location>
        <begin position="242"/>
        <end position="264"/>
    </location>
</feature>
<evidence type="ECO:0000259" key="13">
    <source>
        <dbReference type="SMART" id="SM00756"/>
    </source>
</evidence>
<dbReference type="SMART" id="SM00756">
    <property type="entry name" value="VKc"/>
    <property type="match status" value="1"/>
</dbReference>
<dbReference type="CDD" id="cd12917">
    <property type="entry name" value="VKOR_euk"/>
    <property type="match status" value="1"/>
</dbReference>
<dbReference type="InterPro" id="IPR036770">
    <property type="entry name" value="Ankyrin_rpt-contain_sf"/>
</dbReference>
<comment type="caution">
    <text evidence="14">The sequence shown here is derived from an EMBL/GenBank/DDBJ whole genome shotgun (WGS) entry which is preliminary data.</text>
</comment>
<dbReference type="SUPFAM" id="SSF48403">
    <property type="entry name" value="Ankyrin repeat"/>
    <property type="match status" value="1"/>
</dbReference>
<evidence type="ECO:0000256" key="11">
    <source>
        <dbReference type="ARBA" id="ARBA00023284"/>
    </source>
</evidence>
<dbReference type="PANTHER" id="PTHR14519:SF8">
    <property type="entry name" value="VITAMIN K EPOXIDE REDUCTASE COMPLEX SUBUNIT 1"/>
    <property type="match status" value="1"/>
</dbReference>
<reference evidence="14 15" key="1">
    <citation type="submission" date="2020-04" db="EMBL/GenBank/DDBJ databases">
        <title>Perkinsus olseni comparative genomics.</title>
        <authorList>
            <person name="Bogema D.R."/>
        </authorList>
    </citation>
    <scope>NUCLEOTIDE SEQUENCE [LARGE SCALE GENOMIC DNA]</scope>
    <source>
        <strain evidence="14">ATCC PRA-205</strain>
    </source>
</reference>
<evidence type="ECO:0000256" key="2">
    <source>
        <dbReference type="ARBA" id="ARBA00006214"/>
    </source>
</evidence>
<dbReference type="Proteomes" id="UP000574390">
    <property type="component" value="Unassembled WGS sequence"/>
</dbReference>
<comment type="similarity">
    <text evidence="2">Belongs to the VKOR family.</text>
</comment>
<feature type="transmembrane region" description="Helical" evidence="12">
    <location>
        <begin position="313"/>
        <end position="330"/>
    </location>
</feature>
<dbReference type="InterPro" id="IPR042406">
    <property type="entry name" value="VKORC1/VKORC1L1"/>
</dbReference>
<evidence type="ECO:0000256" key="3">
    <source>
        <dbReference type="ARBA" id="ARBA00012278"/>
    </source>
</evidence>
<accession>A0A7J6RD24</accession>
<protein>
    <recommendedName>
        <fullName evidence="3">vitamin-K-epoxide reductase (warfarin-sensitive)</fullName>
        <ecNumber evidence="3">1.17.4.4</ecNumber>
    </recommendedName>
</protein>
<dbReference type="InterPro" id="IPR038354">
    <property type="entry name" value="VKOR_sf"/>
</dbReference>
<evidence type="ECO:0000256" key="6">
    <source>
        <dbReference type="ARBA" id="ARBA00022824"/>
    </source>
</evidence>
<gene>
    <name evidence="14" type="primary">VKORC1L1</name>
    <name evidence="14" type="ORF">FOZ62_031676</name>
</gene>
<dbReference type="InterPro" id="IPR002110">
    <property type="entry name" value="Ankyrin_rpt"/>
</dbReference>
<evidence type="ECO:0000256" key="1">
    <source>
        <dbReference type="ARBA" id="ARBA00004477"/>
    </source>
</evidence>
<dbReference type="GO" id="GO:0042373">
    <property type="term" value="P:vitamin K metabolic process"/>
    <property type="evidence" value="ECO:0007669"/>
    <property type="project" value="InterPro"/>
</dbReference>
<comment type="subcellular location">
    <subcellularLocation>
        <location evidence="1">Endoplasmic reticulum membrane</location>
        <topology evidence="1">Multi-pass membrane protein</topology>
    </subcellularLocation>
</comment>
<evidence type="ECO:0000256" key="12">
    <source>
        <dbReference type="SAM" id="Phobius"/>
    </source>
</evidence>
<keyword evidence="11" id="KW-0676">Redox-active center</keyword>
<proteinExistence type="inferred from homology"/>
<keyword evidence="6" id="KW-0256">Endoplasmic reticulum</keyword>
<feature type="transmembrane region" description="Helical" evidence="12">
    <location>
        <begin position="373"/>
        <end position="390"/>
    </location>
</feature>
<dbReference type="GO" id="GO:0048038">
    <property type="term" value="F:quinone binding"/>
    <property type="evidence" value="ECO:0007669"/>
    <property type="project" value="UniProtKB-KW"/>
</dbReference>
<keyword evidence="9 12" id="KW-0472">Membrane</keyword>
<keyword evidence="5" id="KW-0874">Quinone</keyword>
<keyword evidence="4 12" id="KW-0812">Transmembrane</keyword>
<organism evidence="14 15">
    <name type="scientific">Perkinsus olseni</name>
    <name type="common">Perkinsus atlanticus</name>
    <dbReference type="NCBI Taxonomy" id="32597"/>
    <lineage>
        <taxon>Eukaryota</taxon>
        <taxon>Sar</taxon>
        <taxon>Alveolata</taxon>
        <taxon>Perkinsozoa</taxon>
        <taxon>Perkinsea</taxon>
        <taxon>Perkinsida</taxon>
        <taxon>Perkinsidae</taxon>
        <taxon>Perkinsus</taxon>
    </lineage>
</organism>
<evidence type="ECO:0000313" key="14">
    <source>
        <dbReference type="EMBL" id="KAF4717936.1"/>
    </source>
</evidence>
<dbReference type="Pfam" id="PF00023">
    <property type="entry name" value="Ank"/>
    <property type="match status" value="1"/>
</dbReference>
<feature type="transmembrane region" description="Helical" evidence="12">
    <location>
        <begin position="342"/>
        <end position="361"/>
    </location>
</feature>
<evidence type="ECO:0000256" key="9">
    <source>
        <dbReference type="ARBA" id="ARBA00023136"/>
    </source>
</evidence>